<keyword evidence="3" id="KW-0808">Transferase</keyword>
<dbReference type="SUPFAM" id="SSF56112">
    <property type="entry name" value="Protein kinase-like (PK-like)"/>
    <property type="match status" value="1"/>
</dbReference>
<feature type="region of interest" description="Disordered" evidence="15">
    <location>
        <begin position="635"/>
        <end position="661"/>
    </location>
</feature>
<evidence type="ECO:0000256" key="12">
    <source>
        <dbReference type="ARBA" id="ARBA00023170"/>
    </source>
</evidence>
<keyword evidence="11 16" id="KW-0472">Membrane</keyword>
<evidence type="ECO:0000256" key="9">
    <source>
        <dbReference type="ARBA" id="ARBA00022840"/>
    </source>
</evidence>
<evidence type="ECO:0000256" key="7">
    <source>
        <dbReference type="ARBA" id="ARBA00022741"/>
    </source>
</evidence>
<dbReference type="PANTHER" id="PTHR27002:SF980">
    <property type="entry name" value="CYSTEINE-RICH RECEPTOR-LIKE PROTEIN KINASE 10 ISOFORM X1"/>
    <property type="match status" value="1"/>
</dbReference>
<keyword evidence="5" id="KW-0732">Signal</keyword>
<reference evidence="20" key="2">
    <citation type="submission" date="2025-08" db="UniProtKB">
        <authorList>
            <consortium name="RefSeq"/>
        </authorList>
    </citation>
    <scope>IDENTIFICATION</scope>
    <source>
        <tissue evidence="20">Leaf</tissue>
    </source>
</reference>
<dbReference type="InterPro" id="IPR038408">
    <property type="entry name" value="GNK2_sf"/>
</dbReference>
<keyword evidence="7 14" id="KW-0547">Nucleotide-binding</keyword>
<gene>
    <name evidence="20" type="primary">LOC110785683</name>
</gene>
<name>A0A9R0JSV5_SPIOL</name>
<dbReference type="PANTHER" id="PTHR27002">
    <property type="entry name" value="RECEPTOR-LIKE SERINE/THREONINE-PROTEIN KINASE SD1-8"/>
    <property type="match status" value="1"/>
</dbReference>
<feature type="domain" description="Gnk2-homologous" evidence="18">
    <location>
        <begin position="112"/>
        <end position="220"/>
    </location>
</feature>
<keyword evidence="9 14" id="KW-0067">ATP-binding</keyword>
<evidence type="ECO:0000313" key="20">
    <source>
        <dbReference type="RefSeq" id="XP_021845861.2"/>
    </source>
</evidence>
<protein>
    <submittedName>
        <fullName evidence="20">Cysteine-rich receptor-like protein kinase 44 isoform X1</fullName>
    </submittedName>
</protein>
<evidence type="ECO:0000256" key="13">
    <source>
        <dbReference type="ARBA" id="ARBA00023180"/>
    </source>
</evidence>
<keyword evidence="12" id="KW-0675">Receptor</keyword>
<dbReference type="RefSeq" id="XP_021845861.2">
    <property type="nucleotide sequence ID" value="XM_021990169.2"/>
</dbReference>
<evidence type="ECO:0000256" key="6">
    <source>
        <dbReference type="ARBA" id="ARBA00022737"/>
    </source>
</evidence>
<dbReference type="Gene3D" id="3.30.430.20">
    <property type="entry name" value="Gnk2 domain, C-X8-C-X2-C motif"/>
    <property type="match status" value="2"/>
</dbReference>
<dbReference type="InterPro" id="IPR000719">
    <property type="entry name" value="Prot_kinase_dom"/>
</dbReference>
<keyword evidence="6" id="KW-0677">Repeat</keyword>
<dbReference type="GO" id="GO:0005886">
    <property type="term" value="C:plasma membrane"/>
    <property type="evidence" value="ECO:0007669"/>
    <property type="project" value="TreeGrafter"/>
</dbReference>
<evidence type="ECO:0000256" key="10">
    <source>
        <dbReference type="ARBA" id="ARBA00022989"/>
    </source>
</evidence>
<dbReference type="Gene3D" id="1.10.510.10">
    <property type="entry name" value="Transferase(Phosphotransferase) domain 1"/>
    <property type="match status" value="1"/>
</dbReference>
<dbReference type="PROSITE" id="PS50011">
    <property type="entry name" value="PROTEIN_KINASE_DOM"/>
    <property type="match status" value="1"/>
</dbReference>
<proteinExistence type="predicted"/>
<sequence>MPVARCVDDAGKFTMEGFYGFNLRLLISEFSSRAPKIKFYRYNVGASGDRKVYGLFQCREDLNLQVCSECIEAAAVKIVEDCPFYKTALIWYTECMLMYTNLVATFPSPETTTFDFPDAREWSGDFYPTEFGNIVVTTLKHVIRDAVKNTSLGHFASREAILAPSTKKVYCLAQCIPDIDTMVCNRCLKNAFEFMRFGNGIGREINFNLGCQLMYEYDTFISHNLTFLSPTPPPKTSDRPNSPQYQSGGKGLGAPYIGAIAASLAVGSILFLLTAWICLRRRKLKRRNEDTFEEASNETPTASDMEDIRNAESLQFDFNIIKAVTHNFSEDNKLGRGGFGEVYKGRLESGEEIAVKRLSKYSQQGILEFKNEVILVAKLQHRNLVKLLGFCISGTEKILIYEFLPNSSLDRFLYDPLKRASLDWETRFKIITGIARGLLYLHEDSRLKIIHRDLKSSNVLLDLSMNAKISDFGLAKLFEMDQTQGDTNRIVGTYGYMAPEYAMAGQFSVKSDVYSFGVIVLEVISGQRNSFFDRQPLEEGLLHRAWRLWNEEALLELVDPSLGNNFLAKEVNMCMHLGLLCIQEDAAKRPRMTSVVAALNGESVTLPSPNAPHLFSASVATDTTGSNYDSSTVNEHQEIQDDQRNNNVYTGTMNITEVDPR</sequence>
<dbReference type="PROSITE" id="PS00108">
    <property type="entry name" value="PROTEIN_KINASE_ST"/>
    <property type="match status" value="1"/>
</dbReference>
<evidence type="ECO:0000256" key="2">
    <source>
        <dbReference type="ARBA" id="ARBA00022527"/>
    </source>
</evidence>
<evidence type="ECO:0000256" key="11">
    <source>
        <dbReference type="ARBA" id="ARBA00023136"/>
    </source>
</evidence>
<keyword evidence="19" id="KW-1185">Reference proteome</keyword>
<dbReference type="SMART" id="SM00220">
    <property type="entry name" value="S_TKc"/>
    <property type="match status" value="1"/>
</dbReference>
<dbReference type="KEGG" id="soe:110785683"/>
<dbReference type="Pfam" id="PF07714">
    <property type="entry name" value="PK_Tyr_Ser-Thr"/>
    <property type="match status" value="1"/>
</dbReference>
<feature type="compositionally biased region" description="Basic and acidic residues" evidence="15">
    <location>
        <begin position="635"/>
        <end position="644"/>
    </location>
</feature>
<evidence type="ECO:0000256" key="14">
    <source>
        <dbReference type="PROSITE-ProRule" id="PRU10141"/>
    </source>
</evidence>
<dbReference type="GO" id="GO:0004674">
    <property type="term" value="F:protein serine/threonine kinase activity"/>
    <property type="evidence" value="ECO:0007669"/>
    <property type="project" value="UniProtKB-KW"/>
</dbReference>
<dbReference type="InterPro" id="IPR017441">
    <property type="entry name" value="Protein_kinase_ATP_BS"/>
</dbReference>
<keyword evidence="8" id="KW-0418">Kinase</keyword>
<dbReference type="InterPro" id="IPR001245">
    <property type="entry name" value="Ser-Thr/Tyr_kinase_cat_dom"/>
</dbReference>
<evidence type="ECO:0000259" key="18">
    <source>
        <dbReference type="PROSITE" id="PS51473"/>
    </source>
</evidence>
<dbReference type="GeneID" id="110785683"/>
<dbReference type="CDD" id="cd14066">
    <property type="entry name" value="STKc_IRAK"/>
    <property type="match status" value="1"/>
</dbReference>
<evidence type="ECO:0000256" key="5">
    <source>
        <dbReference type="ARBA" id="ARBA00022729"/>
    </source>
</evidence>
<evidence type="ECO:0000313" key="19">
    <source>
        <dbReference type="Proteomes" id="UP000813463"/>
    </source>
</evidence>
<dbReference type="GO" id="GO:0005524">
    <property type="term" value="F:ATP binding"/>
    <property type="evidence" value="ECO:0007669"/>
    <property type="project" value="UniProtKB-UniRule"/>
</dbReference>
<evidence type="ECO:0000256" key="1">
    <source>
        <dbReference type="ARBA" id="ARBA00004167"/>
    </source>
</evidence>
<feature type="domain" description="Gnk2-homologous" evidence="18">
    <location>
        <begin position="1"/>
        <end position="104"/>
    </location>
</feature>
<keyword evidence="10 16" id="KW-1133">Transmembrane helix</keyword>
<evidence type="ECO:0000256" key="3">
    <source>
        <dbReference type="ARBA" id="ARBA00022679"/>
    </source>
</evidence>
<dbReference type="InterPro" id="IPR008271">
    <property type="entry name" value="Ser/Thr_kinase_AS"/>
</dbReference>
<keyword evidence="13" id="KW-0325">Glycoprotein</keyword>
<dbReference type="AlphaFoldDB" id="A0A9R0JSV5"/>
<evidence type="ECO:0000256" key="15">
    <source>
        <dbReference type="SAM" id="MobiDB-lite"/>
    </source>
</evidence>
<keyword evidence="2" id="KW-0723">Serine/threonine-protein kinase</keyword>
<dbReference type="Proteomes" id="UP000813463">
    <property type="component" value="Chromosome 1"/>
</dbReference>
<organism evidence="19 20">
    <name type="scientific">Spinacia oleracea</name>
    <name type="common">Spinach</name>
    <dbReference type="NCBI Taxonomy" id="3562"/>
    <lineage>
        <taxon>Eukaryota</taxon>
        <taxon>Viridiplantae</taxon>
        <taxon>Streptophyta</taxon>
        <taxon>Embryophyta</taxon>
        <taxon>Tracheophyta</taxon>
        <taxon>Spermatophyta</taxon>
        <taxon>Magnoliopsida</taxon>
        <taxon>eudicotyledons</taxon>
        <taxon>Gunneridae</taxon>
        <taxon>Pentapetalae</taxon>
        <taxon>Caryophyllales</taxon>
        <taxon>Chenopodiaceae</taxon>
        <taxon>Chenopodioideae</taxon>
        <taxon>Anserineae</taxon>
        <taxon>Spinacia</taxon>
    </lineage>
</organism>
<dbReference type="InterPro" id="IPR002902">
    <property type="entry name" value="GNK2"/>
</dbReference>
<comment type="subcellular location">
    <subcellularLocation>
        <location evidence="1">Membrane</location>
        <topology evidence="1">Single-pass membrane protein</topology>
    </subcellularLocation>
</comment>
<accession>A0A9R0JSV5</accession>
<dbReference type="PROSITE" id="PS51473">
    <property type="entry name" value="GNK2"/>
    <property type="match status" value="2"/>
</dbReference>
<evidence type="ECO:0000256" key="16">
    <source>
        <dbReference type="SAM" id="Phobius"/>
    </source>
</evidence>
<dbReference type="GO" id="GO:0006950">
    <property type="term" value="P:response to stress"/>
    <property type="evidence" value="ECO:0007669"/>
    <property type="project" value="UniProtKB-ARBA"/>
</dbReference>
<evidence type="ECO:0000259" key="17">
    <source>
        <dbReference type="PROSITE" id="PS50011"/>
    </source>
</evidence>
<feature type="compositionally biased region" description="Polar residues" evidence="15">
    <location>
        <begin position="645"/>
        <end position="655"/>
    </location>
</feature>
<feature type="domain" description="Protein kinase" evidence="17">
    <location>
        <begin position="328"/>
        <end position="616"/>
    </location>
</feature>
<dbReference type="PROSITE" id="PS00107">
    <property type="entry name" value="PROTEIN_KINASE_ATP"/>
    <property type="match status" value="1"/>
</dbReference>
<evidence type="ECO:0000256" key="8">
    <source>
        <dbReference type="ARBA" id="ARBA00022777"/>
    </source>
</evidence>
<feature type="binding site" evidence="14">
    <location>
        <position position="356"/>
    </location>
    <ligand>
        <name>ATP</name>
        <dbReference type="ChEBI" id="CHEBI:30616"/>
    </ligand>
</feature>
<dbReference type="Gene3D" id="3.30.200.20">
    <property type="entry name" value="Phosphorylase Kinase, domain 1"/>
    <property type="match status" value="1"/>
</dbReference>
<feature type="transmembrane region" description="Helical" evidence="16">
    <location>
        <begin position="256"/>
        <end position="279"/>
    </location>
</feature>
<reference evidence="19" key="1">
    <citation type="journal article" date="2021" name="Nat. Commun.">
        <title>Genomic analyses provide insights into spinach domestication and the genetic basis of agronomic traits.</title>
        <authorList>
            <person name="Cai X."/>
            <person name="Sun X."/>
            <person name="Xu C."/>
            <person name="Sun H."/>
            <person name="Wang X."/>
            <person name="Ge C."/>
            <person name="Zhang Z."/>
            <person name="Wang Q."/>
            <person name="Fei Z."/>
            <person name="Jiao C."/>
            <person name="Wang Q."/>
        </authorList>
    </citation>
    <scope>NUCLEOTIDE SEQUENCE [LARGE SCALE GENOMIC DNA]</scope>
    <source>
        <strain evidence="19">cv. Varoflay</strain>
    </source>
</reference>
<dbReference type="Pfam" id="PF01657">
    <property type="entry name" value="Stress-antifung"/>
    <property type="match status" value="2"/>
</dbReference>
<keyword evidence="4 16" id="KW-0812">Transmembrane</keyword>
<dbReference type="CDD" id="cd23509">
    <property type="entry name" value="Gnk2-like"/>
    <property type="match status" value="2"/>
</dbReference>
<evidence type="ECO:0000256" key="4">
    <source>
        <dbReference type="ARBA" id="ARBA00022692"/>
    </source>
</evidence>
<dbReference type="InterPro" id="IPR011009">
    <property type="entry name" value="Kinase-like_dom_sf"/>
</dbReference>